<dbReference type="InterPro" id="IPR006379">
    <property type="entry name" value="HAD-SF_hydro_IIB"/>
</dbReference>
<dbReference type="InterPro" id="IPR000150">
    <property type="entry name" value="Cof"/>
</dbReference>
<dbReference type="NCBIfam" id="TIGR00099">
    <property type="entry name" value="Cof-subfamily"/>
    <property type="match status" value="1"/>
</dbReference>
<proteinExistence type="predicted"/>
<dbReference type="GO" id="GO:0016791">
    <property type="term" value="F:phosphatase activity"/>
    <property type="evidence" value="ECO:0007669"/>
    <property type="project" value="TreeGrafter"/>
</dbReference>
<dbReference type="PANTHER" id="PTHR10000">
    <property type="entry name" value="PHOSPHOSERINE PHOSPHATASE"/>
    <property type="match status" value="1"/>
</dbReference>
<dbReference type="OrthoDB" id="9810101at2"/>
<dbReference type="Proteomes" id="UP000199136">
    <property type="component" value="Unassembled WGS sequence"/>
</dbReference>
<dbReference type="InterPro" id="IPR023214">
    <property type="entry name" value="HAD_sf"/>
</dbReference>
<dbReference type="SFLD" id="SFLDG01140">
    <property type="entry name" value="C2.B:_Phosphomannomutase_and_P"/>
    <property type="match status" value="1"/>
</dbReference>
<dbReference type="SUPFAM" id="SSF56784">
    <property type="entry name" value="HAD-like"/>
    <property type="match status" value="1"/>
</dbReference>
<protein>
    <recommendedName>
        <fullName evidence="3">Cof subfamily of IIB subfamily of haloacid dehalogenase superfamily/HAD-superfamily hydrolase, subfamily IIB</fullName>
    </recommendedName>
</protein>
<keyword evidence="2" id="KW-1185">Reference proteome</keyword>
<dbReference type="GO" id="GO:0005829">
    <property type="term" value="C:cytosol"/>
    <property type="evidence" value="ECO:0007669"/>
    <property type="project" value="TreeGrafter"/>
</dbReference>
<evidence type="ECO:0000313" key="2">
    <source>
        <dbReference type="Proteomes" id="UP000199136"/>
    </source>
</evidence>
<evidence type="ECO:0008006" key="3">
    <source>
        <dbReference type="Google" id="ProtNLM"/>
    </source>
</evidence>
<reference evidence="1 2" key="1">
    <citation type="submission" date="2016-10" db="EMBL/GenBank/DDBJ databases">
        <authorList>
            <person name="de Groot N.N."/>
        </authorList>
    </citation>
    <scope>NUCLEOTIDE SEQUENCE [LARGE SCALE GENOMIC DNA]</scope>
    <source>
        <strain evidence="1 2">DSM 20581</strain>
    </source>
</reference>
<dbReference type="GO" id="GO:0000287">
    <property type="term" value="F:magnesium ion binding"/>
    <property type="evidence" value="ECO:0007669"/>
    <property type="project" value="TreeGrafter"/>
</dbReference>
<accession>A0A1I5X7U8</accession>
<organism evidence="1 2">
    <name type="scientific">Desemzia incerta</name>
    <dbReference type="NCBI Taxonomy" id="82801"/>
    <lineage>
        <taxon>Bacteria</taxon>
        <taxon>Bacillati</taxon>
        <taxon>Bacillota</taxon>
        <taxon>Bacilli</taxon>
        <taxon>Lactobacillales</taxon>
        <taxon>Carnobacteriaceae</taxon>
        <taxon>Desemzia</taxon>
    </lineage>
</organism>
<dbReference type="PROSITE" id="PS01228">
    <property type="entry name" value="COF_1"/>
    <property type="match status" value="1"/>
</dbReference>
<dbReference type="SFLD" id="SFLDG01144">
    <property type="entry name" value="C2.B.4:_PGP_Like"/>
    <property type="match status" value="1"/>
</dbReference>
<dbReference type="SFLD" id="SFLDS00003">
    <property type="entry name" value="Haloacid_Dehalogenase"/>
    <property type="match status" value="1"/>
</dbReference>
<dbReference type="Pfam" id="PF08282">
    <property type="entry name" value="Hydrolase_3"/>
    <property type="match status" value="1"/>
</dbReference>
<dbReference type="PROSITE" id="PS01229">
    <property type="entry name" value="COF_2"/>
    <property type="match status" value="1"/>
</dbReference>
<name>A0A1I5X7U8_9LACT</name>
<dbReference type="CDD" id="cd07517">
    <property type="entry name" value="HAD_HPP"/>
    <property type="match status" value="1"/>
</dbReference>
<sequence length="274" mass="30325">MAKIVFFDIDGTLVTHNNSIPDSTKKAIKKLKHNGIVPAISTGRAPILMREIADELAIDTIITLNGQHVVYEGEVIYKRPLSNESMSRLAKEAHNNKQGIAFCGSDKITGNSAIKLANNGLIKRVRPFLSKLAPRKAMKFVNHRLSTKPVDPSEYESHQVYQCILNADESFDAFYEEEFPEYTFTRSNPYSMDVISRGGSKAVGIQKIIEHLNIGIEETVAFGDGLNDLEMIETAGIGVAMGNGRDELKHKADMITDTVWNDGIYKGLDKLGLL</sequence>
<dbReference type="PANTHER" id="PTHR10000:SF25">
    <property type="entry name" value="PHOSPHATASE YKRA-RELATED"/>
    <property type="match status" value="1"/>
</dbReference>
<dbReference type="STRING" id="82801.SAMN04488506_1257"/>
<dbReference type="AlphaFoldDB" id="A0A1I5X7U8"/>
<dbReference type="RefSeq" id="WP_092480310.1">
    <property type="nucleotide sequence ID" value="NZ_FOXW01000004.1"/>
</dbReference>
<evidence type="ECO:0000313" key="1">
    <source>
        <dbReference type="EMBL" id="SFQ28055.1"/>
    </source>
</evidence>
<dbReference type="NCBIfam" id="TIGR01484">
    <property type="entry name" value="HAD-SF-IIB"/>
    <property type="match status" value="1"/>
</dbReference>
<dbReference type="InterPro" id="IPR036412">
    <property type="entry name" value="HAD-like_sf"/>
</dbReference>
<dbReference type="EMBL" id="FOXW01000004">
    <property type="protein sequence ID" value="SFQ28055.1"/>
    <property type="molecule type" value="Genomic_DNA"/>
</dbReference>
<dbReference type="Gene3D" id="3.40.50.1000">
    <property type="entry name" value="HAD superfamily/HAD-like"/>
    <property type="match status" value="1"/>
</dbReference>
<dbReference type="Gene3D" id="3.30.1240.10">
    <property type="match status" value="1"/>
</dbReference>
<gene>
    <name evidence="1" type="ORF">SAMN04488506_1257</name>
</gene>